<sequence>MISDNSAVDSFLEILKELIIMSSKLDLITNEKHQLQTLEKNIEYMRGFLKVTEKKRSEHPQVMKLVMQIKDVVSEAENIVQSFVNDVVQADASYSLRAHKDHISLDLEIVTKEIKILMAEVKHFYDENMYDINGVAVKKLKHSSIGSGSTGLASSGVRHIPNSGEEKVVVGFKEEVETLIQWLDSGGEGLEIVSIIGAAGGGKTTLAKEVYQHPFTSYTFQFRAWVTVSQSYDKTMKRNLLIRILKSEALEIHEDYEKSSEDSLGEKVHKYLKGRKYLIVMDDIWGVEAWNDIQKSFPKECKGSRVLFTSRFVVQPDGVNFTRHYMAPLPKDLSWKLLEKKTPNLRKLGLHGCETSQDGVLMIPDLEFLKVLEKLSITNFLNLGERVSSSSTLPAALKLPPTITQLTLKDTLLEWEELSILQTLPSLEVLKLLANACGGEVWNTNELEGFFQLKYLRFERLEIKEWNASEDQFPRLEVLVARYCSALKAIPIDFANLYELRKIELQWCSSSVKESAMEIQEEQRKKSGDDDCLTLTVV</sequence>
<comment type="caution">
    <text evidence="1">The sequence shown here is derived from an EMBL/GenBank/DDBJ whole genome shotgun (WGS) entry which is preliminary data.</text>
</comment>
<evidence type="ECO:0000313" key="2">
    <source>
        <dbReference type="Proteomes" id="UP000828048"/>
    </source>
</evidence>
<accession>A0ACB7ZJS4</accession>
<gene>
    <name evidence="1" type="ORF">Vadar_005717</name>
</gene>
<keyword evidence="2" id="KW-1185">Reference proteome</keyword>
<proteinExistence type="predicted"/>
<evidence type="ECO:0000313" key="1">
    <source>
        <dbReference type="EMBL" id="KAH7865370.1"/>
    </source>
</evidence>
<reference evidence="1 2" key="1">
    <citation type="journal article" date="2021" name="Hortic Res">
        <title>High-quality reference genome and annotation aids understanding of berry development for evergreen blueberry (Vaccinium darrowii).</title>
        <authorList>
            <person name="Yu J."/>
            <person name="Hulse-Kemp A.M."/>
            <person name="Babiker E."/>
            <person name="Staton M."/>
        </authorList>
    </citation>
    <scope>NUCLEOTIDE SEQUENCE [LARGE SCALE GENOMIC DNA]</scope>
    <source>
        <strain evidence="2">cv. NJ 8807/NJ 8810</strain>
        <tissue evidence="1">Young leaf</tissue>
    </source>
</reference>
<name>A0ACB7ZJS4_9ERIC</name>
<dbReference type="Proteomes" id="UP000828048">
    <property type="component" value="Chromosome 9"/>
</dbReference>
<dbReference type="EMBL" id="CM037159">
    <property type="protein sequence ID" value="KAH7865370.1"/>
    <property type="molecule type" value="Genomic_DNA"/>
</dbReference>
<protein>
    <submittedName>
        <fullName evidence="1">Uncharacterized protein</fullName>
    </submittedName>
</protein>
<organism evidence="1 2">
    <name type="scientific">Vaccinium darrowii</name>
    <dbReference type="NCBI Taxonomy" id="229202"/>
    <lineage>
        <taxon>Eukaryota</taxon>
        <taxon>Viridiplantae</taxon>
        <taxon>Streptophyta</taxon>
        <taxon>Embryophyta</taxon>
        <taxon>Tracheophyta</taxon>
        <taxon>Spermatophyta</taxon>
        <taxon>Magnoliopsida</taxon>
        <taxon>eudicotyledons</taxon>
        <taxon>Gunneridae</taxon>
        <taxon>Pentapetalae</taxon>
        <taxon>asterids</taxon>
        <taxon>Ericales</taxon>
        <taxon>Ericaceae</taxon>
        <taxon>Vaccinioideae</taxon>
        <taxon>Vaccinieae</taxon>
        <taxon>Vaccinium</taxon>
    </lineage>
</organism>